<name>A0A2S2Q8T3_9HEMI</name>
<reference evidence="1" key="1">
    <citation type="submission" date="2018-04" db="EMBL/GenBank/DDBJ databases">
        <title>Transcriptome assembly of Sipha flava.</title>
        <authorList>
            <person name="Scully E.D."/>
            <person name="Geib S.M."/>
            <person name="Palmer N.A."/>
            <person name="Koch K."/>
            <person name="Bradshaw J."/>
            <person name="Heng-Moss T."/>
            <person name="Sarath G."/>
        </authorList>
    </citation>
    <scope>NUCLEOTIDE SEQUENCE</scope>
</reference>
<organism evidence="1">
    <name type="scientific">Sipha flava</name>
    <name type="common">yellow sugarcane aphid</name>
    <dbReference type="NCBI Taxonomy" id="143950"/>
    <lineage>
        <taxon>Eukaryota</taxon>
        <taxon>Metazoa</taxon>
        <taxon>Ecdysozoa</taxon>
        <taxon>Arthropoda</taxon>
        <taxon>Hexapoda</taxon>
        <taxon>Insecta</taxon>
        <taxon>Pterygota</taxon>
        <taxon>Neoptera</taxon>
        <taxon>Paraneoptera</taxon>
        <taxon>Hemiptera</taxon>
        <taxon>Sternorrhyncha</taxon>
        <taxon>Aphidomorpha</taxon>
        <taxon>Aphidoidea</taxon>
        <taxon>Aphididae</taxon>
        <taxon>Sipha</taxon>
    </lineage>
</organism>
<evidence type="ECO:0000313" key="1">
    <source>
        <dbReference type="EMBL" id="MBY73980.1"/>
    </source>
</evidence>
<protein>
    <submittedName>
        <fullName evidence="1">Uncharacterized protein</fullName>
    </submittedName>
</protein>
<gene>
    <name evidence="1" type="ORF">g.85489</name>
</gene>
<sequence length="112" mass="13271">MKKWLFVSKCIDLKNQYNYYECTIECSIPNKITCSVILSDDGLLTISDCGHRSYLEWRLISDYFYTRTLYVYFNNCIHKYNMVKKPDLRVTVSSIKSNMETVVSKIQAQVYH</sequence>
<dbReference type="AlphaFoldDB" id="A0A2S2Q8T3"/>
<dbReference type="EMBL" id="GGMS01004777">
    <property type="protein sequence ID" value="MBY73980.1"/>
    <property type="molecule type" value="Transcribed_RNA"/>
</dbReference>
<proteinExistence type="predicted"/>
<accession>A0A2S2Q8T3</accession>